<dbReference type="EMBL" id="UOFV01000470">
    <property type="protein sequence ID" value="VAX04435.1"/>
    <property type="molecule type" value="Genomic_DNA"/>
</dbReference>
<dbReference type="InterPro" id="IPR021490">
    <property type="entry name" value="DUF3144"/>
</dbReference>
<evidence type="ECO:0008006" key="2">
    <source>
        <dbReference type="Google" id="ProtNLM"/>
    </source>
</evidence>
<dbReference type="AlphaFoldDB" id="A0A3B1BDM9"/>
<name>A0A3B1BDM9_9ZZZZ</name>
<evidence type="ECO:0000313" key="1">
    <source>
        <dbReference type="EMBL" id="VAX04435.1"/>
    </source>
</evidence>
<dbReference type="Gene3D" id="1.10.287.3020">
    <property type="match status" value="1"/>
</dbReference>
<protein>
    <recommendedName>
        <fullName evidence="2">DUF3144 domain-containing protein</fullName>
    </recommendedName>
</protein>
<proteinExistence type="predicted"/>
<sequence>MSDDKQETPFFELADQFIDLANKLAQAEGSASVGTALRYAAARYNTFEASLSTKELAKDEAKMTDMLCDDFREMIKVNMQDYIQRLAKKD</sequence>
<gene>
    <name evidence="1" type="ORF">MNBD_GAMMA19-1485</name>
</gene>
<reference evidence="1" key="1">
    <citation type="submission" date="2018-06" db="EMBL/GenBank/DDBJ databases">
        <authorList>
            <person name="Zhirakovskaya E."/>
        </authorList>
    </citation>
    <scope>NUCLEOTIDE SEQUENCE</scope>
</reference>
<organism evidence="1">
    <name type="scientific">hydrothermal vent metagenome</name>
    <dbReference type="NCBI Taxonomy" id="652676"/>
    <lineage>
        <taxon>unclassified sequences</taxon>
        <taxon>metagenomes</taxon>
        <taxon>ecological metagenomes</taxon>
    </lineage>
</organism>
<accession>A0A3B1BDM9</accession>
<dbReference type="Pfam" id="PF11342">
    <property type="entry name" value="DUF3144"/>
    <property type="match status" value="1"/>
</dbReference>